<evidence type="ECO:0000256" key="1">
    <source>
        <dbReference type="ARBA" id="ARBA00004496"/>
    </source>
</evidence>
<dbReference type="SMART" id="SM00729">
    <property type="entry name" value="Elp3"/>
    <property type="match status" value="1"/>
</dbReference>
<comment type="subcellular location">
    <subcellularLocation>
        <location evidence="1 15">Cytoplasm</location>
    </subcellularLocation>
</comment>
<feature type="binding site" evidence="16">
    <location>
        <position position="357"/>
    </location>
    <ligand>
        <name>S-adenosyl-L-methionine</name>
        <dbReference type="ChEBI" id="CHEBI:59789"/>
        <label>1</label>
    </ligand>
</feature>
<dbReference type="PIRSF" id="PIRSF000167">
    <property type="entry name" value="HemN"/>
    <property type="match status" value="1"/>
</dbReference>
<dbReference type="GO" id="GO:0051989">
    <property type="term" value="F:coproporphyrinogen dehydrogenase activity"/>
    <property type="evidence" value="ECO:0007669"/>
    <property type="project" value="UniProtKB-EC"/>
</dbReference>
<dbReference type="KEGG" id="kps:KPNJ2_05385"/>
<evidence type="ECO:0000256" key="7">
    <source>
        <dbReference type="ARBA" id="ARBA00022691"/>
    </source>
</evidence>
<dbReference type="InterPro" id="IPR004558">
    <property type="entry name" value="Coprogen_oxidase_HemN"/>
</dbReference>
<evidence type="ECO:0000313" key="19">
    <source>
        <dbReference type="EMBL" id="AHM82149.1"/>
    </source>
</evidence>
<feature type="binding site" evidence="16">
    <location>
        <begin position="141"/>
        <end position="142"/>
    </location>
    <ligand>
        <name>S-adenosyl-L-methionine</name>
        <dbReference type="ChEBI" id="CHEBI:59789"/>
        <label>2</label>
    </ligand>
</feature>
<sequence length="485" mass="54818">MAAQPAHDPRCGGAGTAYPSAAPSEGVSMSEQIIDWDLALIQKYNYSGPRYTSYPTALEFSPQFGAAEFDAAVARYPQRPLSLYVHIPFCHKLCYFCGCNKIVTRQQHKADQYLDVLEQEIIHRAPLFATRQVKQLHWGGGTPTYLNKAQISRLMDLLRSHFHFSAEAEISIEVDPREIELDVLDHLRAEGFNRLSMGVQDFNKEVQRLVNREQDEAFIFDLLNHAREIGFTSTNIDLIYGLPKQTPESFAFTLQKVAELNPDRLSVFNYAHLPTLFAAQRKIKDADLPSAEQKLEILQETIGSLTTAGYQFIGMDHFARPDDELAVAQRHGVLHRNFQGYTTQGDTDLLGMGVSAISMIGDSYAQNQKELKQYYQQVAEQGNALWRGIALTRDDCLRRDVIKALICNFQLDIAAVEAQWDVDFASYFAEDLKLLAPLAHDGLVAVDDKVIQVTAKGRLLIRNICMCFDAYLRQKARMQQFSRVI</sequence>
<dbReference type="GO" id="GO:0046872">
    <property type="term" value="F:metal ion binding"/>
    <property type="evidence" value="ECO:0007669"/>
    <property type="project" value="UniProtKB-KW"/>
</dbReference>
<dbReference type="InterPro" id="IPR013785">
    <property type="entry name" value="Aldolase_TIM"/>
</dbReference>
<keyword evidence="12 15" id="KW-0627">Porphyrin biosynthesis</keyword>
<dbReference type="GO" id="GO:0006782">
    <property type="term" value="P:protoporphyrinogen IX biosynthetic process"/>
    <property type="evidence" value="ECO:0007669"/>
    <property type="project" value="UniProtKB-UniPathway"/>
</dbReference>
<evidence type="ECO:0000256" key="11">
    <source>
        <dbReference type="ARBA" id="ARBA00023014"/>
    </source>
</evidence>
<keyword evidence="10 15" id="KW-0408">Iron</keyword>
<comment type="cofactor">
    <cofactor evidence="15 17">
        <name>[4Fe-4S] cluster</name>
        <dbReference type="ChEBI" id="CHEBI:49883"/>
    </cofactor>
    <text evidence="15 17">Binds 1 [4Fe-4S] cluster. The cluster is coordinated with 3 cysteines and an exchangeable S-adenosyl-L-methionine.</text>
</comment>
<keyword evidence="9 15" id="KW-0560">Oxidoreductase</keyword>
<dbReference type="PATRIC" id="fig|1420013.3.peg.5043"/>
<evidence type="ECO:0000256" key="4">
    <source>
        <dbReference type="ARBA" id="ARBA00011245"/>
    </source>
</evidence>
<evidence type="ECO:0000313" key="20">
    <source>
        <dbReference type="Proteomes" id="UP000019586"/>
    </source>
</evidence>
<feature type="binding site" evidence="17">
    <location>
        <position position="97"/>
    </location>
    <ligand>
        <name>[4Fe-4S] cluster</name>
        <dbReference type="ChEBI" id="CHEBI:49883"/>
        <note>4Fe-4S-S-AdoMet</note>
    </ligand>
</feature>
<evidence type="ECO:0000256" key="9">
    <source>
        <dbReference type="ARBA" id="ARBA00023002"/>
    </source>
</evidence>
<dbReference type="EC" id="1.3.98.3" evidence="15"/>
<accession>W8UQK5</accession>
<evidence type="ECO:0000256" key="15">
    <source>
        <dbReference type="PIRNR" id="PIRNR000167"/>
    </source>
</evidence>
<evidence type="ECO:0000256" key="3">
    <source>
        <dbReference type="ARBA" id="ARBA00005493"/>
    </source>
</evidence>
<dbReference type="Pfam" id="PF06969">
    <property type="entry name" value="HemN_C"/>
    <property type="match status" value="1"/>
</dbReference>
<feature type="binding site" evidence="16">
    <location>
        <position position="140"/>
    </location>
    <ligand>
        <name>S-adenosyl-L-methionine</name>
        <dbReference type="ChEBI" id="CHEBI:59789"/>
        <label>1</label>
    </ligand>
</feature>
<evidence type="ECO:0000256" key="16">
    <source>
        <dbReference type="PIRSR" id="PIRSR000167-1"/>
    </source>
</evidence>
<keyword evidence="5 15" id="KW-0004">4Fe-4S</keyword>
<gene>
    <name evidence="19" type="ORF">KPNJ2_05385</name>
</gene>
<dbReference type="InterPro" id="IPR058240">
    <property type="entry name" value="rSAM_sf"/>
</dbReference>
<dbReference type="SFLD" id="SFLDG01065">
    <property type="entry name" value="anaerobic_coproporphyrinogen-I"/>
    <property type="match status" value="1"/>
</dbReference>
<organism evidence="19 20">
    <name type="scientific">Klebsiella pneumoniae 30684/NJST258_2</name>
    <dbReference type="NCBI Taxonomy" id="1420013"/>
    <lineage>
        <taxon>Bacteria</taxon>
        <taxon>Pseudomonadati</taxon>
        <taxon>Pseudomonadota</taxon>
        <taxon>Gammaproteobacteria</taxon>
        <taxon>Enterobacterales</taxon>
        <taxon>Enterobacteriaceae</taxon>
        <taxon>Klebsiella/Raoultella group</taxon>
        <taxon>Klebsiella</taxon>
        <taxon>Klebsiella pneumoniae complex</taxon>
    </lineage>
</organism>
<comment type="subunit">
    <text evidence="4">Monomer.</text>
</comment>
<feature type="binding site" evidence="16">
    <location>
        <position position="271"/>
    </location>
    <ligand>
        <name>S-adenosyl-L-methionine</name>
        <dbReference type="ChEBI" id="CHEBI:59789"/>
        <label>2</label>
    </ligand>
</feature>
<evidence type="ECO:0000259" key="18">
    <source>
        <dbReference type="PROSITE" id="PS51918"/>
    </source>
</evidence>
<dbReference type="PROSITE" id="PS51918">
    <property type="entry name" value="RADICAL_SAM"/>
    <property type="match status" value="1"/>
</dbReference>
<feature type="binding site" evidence="16">
    <location>
        <position position="84"/>
    </location>
    <ligand>
        <name>S-adenosyl-L-methionine</name>
        <dbReference type="ChEBI" id="CHEBI:59789"/>
        <label>1</label>
    </ligand>
</feature>
<evidence type="ECO:0000256" key="10">
    <source>
        <dbReference type="ARBA" id="ARBA00023004"/>
    </source>
</evidence>
<comment type="function">
    <text evidence="13">Involved in the heme biosynthesis. Catalyzes the anaerobic oxidative decarboxylation of propionate groups of rings A and B of coproporphyrinogen III to yield the vinyl groups in protoporphyrinogen IX.</text>
</comment>
<comment type="pathway">
    <text evidence="2 15">Porphyrin-containing compound metabolism; protoporphyrin-IX biosynthesis; protoporphyrinogen-IX from coproporphyrinogen-III (AdoMet route): step 1/1.</text>
</comment>
<dbReference type="SFLD" id="SFLDG01082">
    <property type="entry name" value="B12-binding_domain_containing"/>
    <property type="match status" value="1"/>
</dbReference>
<dbReference type="FunFam" id="1.10.10.920:FF:000001">
    <property type="entry name" value="Coproporphyrinogen-III oxidase"/>
    <property type="match status" value="1"/>
</dbReference>
<dbReference type="SUPFAM" id="SSF102114">
    <property type="entry name" value="Radical SAM enzymes"/>
    <property type="match status" value="1"/>
</dbReference>
<comment type="similarity">
    <text evidence="3 15">Belongs to the anaerobic coproporphyrinogen-III oxidase family.</text>
</comment>
<dbReference type="PANTHER" id="PTHR13932">
    <property type="entry name" value="COPROPORPHYRINIGEN III OXIDASE"/>
    <property type="match status" value="1"/>
</dbReference>
<dbReference type="Pfam" id="PF04055">
    <property type="entry name" value="Radical_SAM"/>
    <property type="match status" value="1"/>
</dbReference>
<feature type="binding site" evidence="17">
    <location>
        <position position="94"/>
    </location>
    <ligand>
        <name>[4Fe-4S] cluster</name>
        <dbReference type="ChEBI" id="CHEBI:49883"/>
        <note>4Fe-4S-S-AdoMet</note>
    </ligand>
</feature>
<feature type="binding site" evidence="16">
    <location>
        <position position="237"/>
    </location>
    <ligand>
        <name>S-adenosyl-L-methionine</name>
        <dbReference type="ChEBI" id="CHEBI:59789"/>
        <label>2</label>
    </ligand>
</feature>
<feature type="binding site" evidence="16">
    <location>
        <begin position="96"/>
        <end position="98"/>
    </location>
    <ligand>
        <name>S-adenosyl-L-methionine</name>
        <dbReference type="ChEBI" id="CHEBI:59789"/>
        <label>2</label>
    </ligand>
</feature>
<dbReference type="Proteomes" id="UP000019586">
    <property type="component" value="Chromosome"/>
</dbReference>
<dbReference type="EMBL" id="CP006918">
    <property type="protein sequence ID" value="AHM82149.1"/>
    <property type="molecule type" value="Genomic_DNA"/>
</dbReference>
<dbReference type="InterPro" id="IPR010723">
    <property type="entry name" value="HemN_C"/>
</dbReference>
<feature type="binding site" evidence="16">
    <location>
        <position position="200"/>
    </location>
    <ligand>
        <name>S-adenosyl-L-methionine</name>
        <dbReference type="ChEBI" id="CHEBI:59789"/>
        <label>2</label>
    </ligand>
</feature>
<dbReference type="Gene3D" id="1.10.10.920">
    <property type="match status" value="1"/>
</dbReference>
<proteinExistence type="inferred from homology"/>
<keyword evidence="7 15" id="KW-0949">S-adenosyl-L-methionine</keyword>
<feature type="binding site" evidence="16">
    <location>
        <position position="212"/>
    </location>
    <ligand>
        <name>S-adenosyl-L-methionine</name>
        <dbReference type="ChEBI" id="CHEBI:59789"/>
        <label>2</label>
    </ligand>
</feature>
<evidence type="ECO:0000256" key="8">
    <source>
        <dbReference type="ARBA" id="ARBA00022723"/>
    </source>
</evidence>
<keyword evidence="6 15" id="KW-0963">Cytoplasm</keyword>
<comment type="catalytic activity">
    <reaction evidence="14 15">
        <text>coproporphyrinogen III + 2 S-adenosyl-L-methionine = protoporphyrinogen IX + 2 5'-deoxyadenosine + 2 L-methionine + 2 CO2</text>
        <dbReference type="Rhea" id="RHEA:15425"/>
        <dbReference type="ChEBI" id="CHEBI:16526"/>
        <dbReference type="ChEBI" id="CHEBI:17319"/>
        <dbReference type="ChEBI" id="CHEBI:57307"/>
        <dbReference type="ChEBI" id="CHEBI:57309"/>
        <dbReference type="ChEBI" id="CHEBI:57844"/>
        <dbReference type="ChEBI" id="CHEBI:59789"/>
        <dbReference type="EC" id="1.3.98.3"/>
    </reaction>
</comment>
<dbReference type="GO" id="GO:0051539">
    <property type="term" value="F:4 iron, 4 sulfur cluster binding"/>
    <property type="evidence" value="ECO:0007669"/>
    <property type="project" value="UniProtKB-KW"/>
</dbReference>
<dbReference type="SFLD" id="SFLDS00029">
    <property type="entry name" value="Radical_SAM"/>
    <property type="match status" value="1"/>
</dbReference>
<evidence type="ECO:0000256" key="17">
    <source>
        <dbReference type="PIRSR" id="PIRSR000167-2"/>
    </source>
</evidence>
<dbReference type="FunFam" id="3.20.20.70:FF:000077">
    <property type="entry name" value="Coproporphyrinogen-III oxidase"/>
    <property type="match status" value="1"/>
</dbReference>
<feature type="binding site" evidence="17">
    <location>
        <position position="90"/>
    </location>
    <ligand>
        <name>[4Fe-4S] cluster</name>
        <dbReference type="ChEBI" id="CHEBI:49883"/>
        <note>4Fe-4S-S-AdoMet</note>
    </ligand>
</feature>
<dbReference type="GO" id="GO:0004109">
    <property type="term" value="F:coproporphyrinogen oxidase activity"/>
    <property type="evidence" value="ECO:0007669"/>
    <property type="project" value="InterPro"/>
</dbReference>
<dbReference type="SFLD" id="SFLDF00277">
    <property type="entry name" value="oxygen-independent_coproporphy"/>
    <property type="match status" value="1"/>
</dbReference>
<dbReference type="GO" id="GO:0005737">
    <property type="term" value="C:cytoplasm"/>
    <property type="evidence" value="ECO:0007669"/>
    <property type="project" value="UniProtKB-SubCell"/>
</dbReference>
<evidence type="ECO:0000256" key="12">
    <source>
        <dbReference type="ARBA" id="ARBA00023244"/>
    </source>
</evidence>
<reference evidence="19 20" key="1">
    <citation type="journal article" date="2014" name="Proc. Natl. Acad. Sci. U.S.A.">
        <title>Molecular dissection of the evolution of carbapenem-resistant multilocus sequence type 258 Klebsiella pneumoniae.</title>
        <authorList>
            <person name="Deleo F.R."/>
            <person name="Chen L."/>
            <person name="Porcella S.F."/>
            <person name="Martens C.A."/>
            <person name="Kobayashi S.D."/>
            <person name="Porter A.R."/>
            <person name="Chavda K.D."/>
            <person name="Jacobs M.R."/>
            <person name="Mathema B."/>
            <person name="Olsen R.J."/>
            <person name="Bonomo R.A."/>
            <person name="Musser J.M."/>
            <person name="Kreiswirth B.N."/>
        </authorList>
    </citation>
    <scope>NUCLEOTIDE SEQUENCE [LARGE SCALE GENOMIC DNA]</scope>
    <source>
        <strain evidence="19">30684/NJST258_2</strain>
    </source>
</reference>
<keyword evidence="8 15" id="KW-0479">Metal-binding</keyword>
<feature type="binding site" evidence="16">
    <location>
        <position position="173"/>
    </location>
    <ligand>
        <name>S-adenosyl-L-methionine</name>
        <dbReference type="ChEBI" id="CHEBI:59789"/>
        <label>1</label>
    </ligand>
</feature>
<name>W8UQK5_KLEPN</name>
<dbReference type="Gene3D" id="3.20.20.70">
    <property type="entry name" value="Aldolase class I"/>
    <property type="match status" value="1"/>
</dbReference>
<dbReference type="PANTHER" id="PTHR13932:SF6">
    <property type="entry name" value="OXYGEN-INDEPENDENT COPROPORPHYRINOGEN III OXIDASE"/>
    <property type="match status" value="1"/>
</dbReference>
<dbReference type="InterPro" id="IPR034505">
    <property type="entry name" value="Coproporphyrinogen-III_oxidase"/>
</dbReference>
<dbReference type="NCBIfam" id="TIGR00538">
    <property type="entry name" value="hemN"/>
    <property type="match status" value="1"/>
</dbReference>
<dbReference type="AlphaFoldDB" id="W8UQK5"/>
<evidence type="ECO:0000256" key="5">
    <source>
        <dbReference type="ARBA" id="ARBA00022485"/>
    </source>
</evidence>
<feature type="domain" description="Radical SAM core" evidence="18">
    <location>
        <begin position="75"/>
        <end position="308"/>
    </location>
</feature>
<dbReference type="FunFam" id="3.80.30.20:FF:000012">
    <property type="entry name" value="Coproporphyrinogen-III oxidase"/>
    <property type="match status" value="1"/>
</dbReference>
<dbReference type="UniPathway" id="UPA00251">
    <property type="reaction ID" value="UER00323"/>
</dbReference>
<protein>
    <recommendedName>
        <fullName evidence="15">Coproporphyrinogen-III oxidase</fullName>
        <ecNumber evidence="15">1.3.98.3</ecNumber>
    </recommendedName>
</protein>
<dbReference type="HOGENOM" id="CLU_027579_3_0_6"/>
<evidence type="ECO:0000256" key="13">
    <source>
        <dbReference type="ARBA" id="ARBA00024295"/>
    </source>
</evidence>
<evidence type="ECO:0000256" key="6">
    <source>
        <dbReference type="ARBA" id="ARBA00022490"/>
    </source>
</evidence>
<dbReference type="InterPro" id="IPR007197">
    <property type="entry name" value="rSAM"/>
</dbReference>
<dbReference type="InterPro" id="IPR006638">
    <property type="entry name" value="Elp3/MiaA/NifB-like_rSAM"/>
</dbReference>
<keyword evidence="11 15" id="KW-0411">Iron-sulfur</keyword>
<evidence type="ECO:0000256" key="14">
    <source>
        <dbReference type="ARBA" id="ARBA00048321"/>
    </source>
</evidence>
<dbReference type="CDD" id="cd01335">
    <property type="entry name" value="Radical_SAM"/>
    <property type="match status" value="1"/>
</dbReference>
<evidence type="ECO:0000256" key="2">
    <source>
        <dbReference type="ARBA" id="ARBA00004785"/>
    </source>
</evidence>